<name>A0A2S4KZC8_9HYPO</name>
<dbReference type="AlphaFoldDB" id="A0A2S4KZC8"/>
<dbReference type="SUPFAM" id="SSF53474">
    <property type="entry name" value="alpha/beta-Hydrolases"/>
    <property type="match status" value="1"/>
</dbReference>
<keyword evidence="3" id="KW-1185">Reference proteome</keyword>
<dbReference type="EMBL" id="PKSG01000434">
    <property type="protein sequence ID" value="POR35548.1"/>
    <property type="molecule type" value="Genomic_DNA"/>
</dbReference>
<dbReference type="Proteomes" id="UP000237481">
    <property type="component" value="Unassembled WGS sequence"/>
</dbReference>
<dbReference type="Gene3D" id="3.40.50.1820">
    <property type="entry name" value="alpha/beta hydrolase"/>
    <property type="match status" value="1"/>
</dbReference>
<accession>A0A2S4KZC8</accession>
<reference evidence="2 3" key="1">
    <citation type="submission" date="2018-01" db="EMBL/GenBank/DDBJ databases">
        <title>Harnessing the power of phylogenomics to disentangle the directionality and signatures of interkingdom host jumping in the parasitic fungal genus Tolypocladium.</title>
        <authorList>
            <person name="Quandt C.A."/>
            <person name="Patterson W."/>
            <person name="Spatafora J.W."/>
        </authorList>
    </citation>
    <scope>NUCLEOTIDE SEQUENCE [LARGE SCALE GENOMIC DNA]</scope>
    <source>
        <strain evidence="2 3">NRBC 100945</strain>
    </source>
</reference>
<dbReference type="PANTHER" id="PTHR43798">
    <property type="entry name" value="MONOACYLGLYCEROL LIPASE"/>
    <property type="match status" value="1"/>
</dbReference>
<gene>
    <name evidence="2" type="ORF">TPAR_04254</name>
</gene>
<dbReference type="Pfam" id="PF12697">
    <property type="entry name" value="Abhydrolase_6"/>
    <property type="match status" value="1"/>
</dbReference>
<sequence>MPFLQIEDQELYYTWTPAGDGPTILFIHGLGSSNSFYASIVPSLVQNGYSCLAFDTPGSALSKYRGRDSDPDLICGAAGALISTLGLGSKRIVVVGHSMGSIVASELALHLDLLGVVLIGPVNPSDALEEVFATRIKLVQTDGMEAVANTIPAAATGPKATPTHRAFIRTLLLAQTSEGYMSLCRTIANAKRPRYDQIRCPLLIIAGSHDKTSPMVGSQEILDSWGADKGQKRLEVLEGVGHWHCIEAGHEVGALVNTFVRDLGSKTIA</sequence>
<proteinExistence type="predicted"/>
<comment type="caution">
    <text evidence="2">The sequence shown here is derived from an EMBL/GenBank/DDBJ whole genome shotgun (WGS) entry which is preliminary data.</text>
</comment>
<dbReference type="OrthoDB" id="2498029at2759"/>
<dbReference type="GO" id="GO:0047372">
    <property type="term" value="F:monoacylglycerol lipase activity"/>
    <property type="evidence" value="ECO:0007669"/>
    <property type="project" value="TreeGrafter"/>
</dbReference>
<dbReference type="InterPro" id="IPR050266">
    <property type="entry name" value="AB_hydrolase_sf"/>
</dbReference>
<dbReference type="GO" id="GO:0016020">
    <property type="term" value="C:membrane"/>
    <property type="evidence" value="ECO:0007669"/>
    <property type="project" value="TreeGrafter"/>
</dbReference>
<dbReference type="InterPro" id="IPR000073">
    <property type="entry name" value="AB_hydrolase_1"/>
</dbReference>
<dbReference type="InterPro" id="IPR029058">
    <property type="entry name" value="AB_hydrolase_fold"/>
</dbReference>
<dbReference type="STRING" id="94208.A0A2S4KZC8"/>
<evidence type="ECO:0000313" key="2">
    <source>
        <dbReference type="EMBL" id="POR35548.1"/>
    </source>
</evidence>
<evidence type="ECO:0000313" key="3">
    <source>
        <dbReference type="Proteomes" id="UP000237481"/>
    </source>
</evidence>
<organism evidence="2 3">
    <name type="scientific">Tolypocladium paradoxum</name>
    <dbReference type="NCBI Taxonomy" id="94208"/>
    <lineage>
        <taxon>Eukaryota</taxon>
        <taxon>Fungi</taxon>
        <taxon>Dikarya</taxon>
        <taxon>Ascomycota</taxon>
        <taxon>Pezizomycotina</taxon>
        <taxon>Sordariomycetes</taxon>
        <taxon>Hypocreomycetidae</taxon>
        <taxon>Hypocreales</taxon>
        <taxon>Ophiocordycipitaceae</taxon>
        <taxon>Tolypocladium</taxon>
    </lineage>
</organism>
<protein>
    <submittedName>
        <fullName evidence="2">3-oxoadipate enol-lactonase 2</fullName>
    </submittedName>
</protein>
<dbReference type="GO" id="GO:0046464">
    <property type="term" value="P:acylglycerol catabolic process"/>
    <property type="evidence" value="ECO:0007669"/>
    <property type="project" value="TreeGrafter"/>
</dbReference>
<dbReference type="PANTHER" id="PTHR43798:SF5">
    <property type="entry name" value="MONOACYLGLYCEROL LIPASE ABHD6"/>
    <property type="match status" value="1"/>
</dbReference>
<feature type="domain" description="AB hydrolase-1" evidence="1">
    <location>
        <begin position="24"/>
        <end position="252"/>
    </location>
</feature>
<evidence type="ECO:0000259" key="1">
    <source>
        <dbReference type="Pfam" id="PF12697"/>
    </source>
</evidence>